<dbReference type="EMBL" id="QFXC01000003">
    <property type="protein sequence ID" value="RDH85670.1"/>
    <property type="molecule type" value="Genomic_DNA"/>
</dbReference>
<evidence type="ECO:0000313" key="2">
    <source>
        <dbReference type="Proteomes" id="UP000254266"/>
    </source>
</evidence>
<gene>
    <name evidence="1" type="ORF">DIZ80_01710</name>
</gene>
<reference evidence="1 2" key="1">
    <citation type="journal article" date="2018" name="ISME J.">
        <title>Endosymbiont genomes yield clues of tubeworm success.</title>
        <authorList>
            <person name="Li Y."/>
            <person name="Liles M.R."/>
            <person name="Halanych K.M."/>
        </authorList>
    </citation>
    <scope>NUCLEOTIDE SEQUENCE [LARGE SCALE GENOMIC DNA]</scope>
    <source>
        <strain evidence="1">A1464</strain>
    </source>
</reference>
<accession>A0A370DM72</accession>
<protein>
    <submittedName>
        <fullName evidence="1">Uncharacterized protein</fullName>
    </submittedName>
</protein>
<organism evidence="1 2">
    <name type="scientific">endosymbiont of Galathealinum brachiosum</name>
    <dbReference type="NCBI Taxonomy" id="2200906"/>
    <lineage>
        <taxon>Bacteria</taxon>
        <taxon>Pseudomonadati</taxon>
        <taxon>Pseudomonadota</taxon>
        <taxon>Gammaproteobacteria</taxon>
        <taxon>sulfur-oxidizing symbionts</taxon>
    </lineage>
</organism>
<proteinExistence type="predicted"/>
<dbReference type="Proteomes" id="UP000254266">
    <property type="component" value="Unassembled WGS sequence"/>
</dbReference>
<evidence type="ECO:0000313" key="1">
    <source>
        <dbReference type="EMBL" id="RDH85670.1"/>
    </source>
</evidence>
<keyword evidence="2" id="KW-1185">Reference proteome</keyword>
<comment type="caution">
    <text evidence="1">The sequence shown here is derived from an EMBL/GenBank/DDBJ whole genome shotgun (WGS) entry which is preliminary data.</text>
</comment>
<name>A0A370DM72_9GAMM</name>
<dbReference type="AlphaFoldDB" id="A0A370DM72"/>
<sequence>MSLKNKMINVSYWDERRGKIFSSAGGWKGGVDAYSHGHSIMDELLGHASYMQMIILNATGKLVDENLSKWLEGNFIGMSYPDPRIWCNQVGALCGSSRTSVTAATVAGTLAADSRAYGGSKTSLQGIQFIQDALKEYKEGSSVETIVSNCKMNRNNRPVITGFARPVDKKDERIKPHEDMTSKLGFAVGEHLSLAYEIGLYLEEKYNLGINIGGYTSAFLSDQGFTAEEVYQIKSMVVASGVTACFIDAKNKIPDSFLPLRCDDIEYNGHAPRDLPRLK</sequence>